<dbReference type="InterPro" id="IPR047817">
    <property type="entry name" value="ABC2_TM_bact-type"/>
</dbReference>
<accession>A0A4Q7KDC4</accession>
<reference evidence="8 9" key="1">
    <citation type="submission" date="2019-02" db="EMBL/GenBank/DDBJ databases">
        <title>Genomic Encyclopedia of Type Strains, Phase IV (KMG-IV): sequencing the most valuable type-strain genomes for metagenomic binning, comparative biology and taxonomic classification.</title>
        <authorList>
            <person name="Goeker M."/>
        </authorList>
    </citation>
    <scope>NUCLEOTIDE SEQUENCE [LARGE SCALE GENOMIC DNA]</scope>
    <source>
        <strain evidence="8 9">DSM 101727</strain>
    </source>
</reference>
<evidence type="ECO:0000259" key="7">
    <source>
        <dbReference type="PROSITE" id="PS51012"/>
    </source>
</evidence>
<dbReference type="Pfam" id="PF01061">
    <property type="entry name" value="ABC2_membrane"/>
    <property type="match status" value="1"/>
</dbReference>
<keyword evidence="5" id="KW-0046">Antibiotic resistance</keyword>
<dbReference type="EMBL" id="SGWQ01000015">
    <property type="protein sequence ID" value="RZS31126.1"/>
    <property type="molecule type" value="Genomic_DNA"/>
</dbReference>
<keyword evidence="6" id="KW-1003">Cell membrane</keyword>
<evidence type="ECO:0000256" key="6">
    <source>
        <dbReference type="RuleBase" id="RU361157"/>
    </source>
</evidence>
<feature type="transmembrane region" description="Helical" evidence="6">
    <location>
        <begin position="161"/>
        <end position="184"/>
    </location>
</feature>
<dbReference type="RefSeq" id="WP_130348281.1">
    <property type="nucleotide sequence ID" value="NZ_SGWQ01000015.1"/>
</dbReference>
<evidence type="ECO:0000256" key="1">
    <source>
        <dbReference type="ARBA" id="ARBA00004141"/>
    </source>
</evidence>
<dbReference type="InterPro" id="IPR051784">
    <property type="entry name" value="Nod_factor_ABC_transporter"/>
</dbReference>
<dbReference type="PIRSF" id="PIRSF006648">
    <property type="entry name" value="DrrB"/>
    <property type="match status" value="1"/>
</dbReference>
<feature type="transmembrane region" description="Helical" evidence="6">
    <location>
        <begin position="137"/>
        <end position="155"/>
    </location>
</feature>
<evidence type="ECO:0000256" key="2">
    <source>
        <dbReference type="ARBA" id="ARBA00022692"/>
    </source>
</evidence>
<comment type="similarity">
    <text evidence="6">Belongs to the ABC-2 integral membrane protein family.</text>
</comment>
<dbReference type="GO" id="GO:0140359">
    <property type="term" value="F:ABC-type transporter activity"/>
    <property type="evidence" value="ECO:0007669"/>
    <property type="project" value="InterPro"/>
</dbReference>
<feature type="domain" description="ABC transmembrane type-2" evidence="7">
    <location>
        <begin position="42"/>
        <end position="274"/>
    </location>
</feature>
<dbReference type="OrthoDB" id="3486889at2"/>
<dbReference type="GO" id="GO:0046677">
    <property type="term" value="P:response to antibiotic"/>
    <property type="evidence" value="ECO:0007669"/>
    <property type="project" value="UniProtKB-KW"/>
</dbReference>
<evidence type="ECO:0000313" key="9">
    <source>
        <dbReference type="Proteomes" id="UP000294257"/>
    </source>
</evidence>
<feature type="transmembrane region" description="Helical" evidence="6">
    <location>
        <begin position="191"/>
        <end position="211"/>
    </location>
</feature>
<keyword evidence="3 6" id="KW-1133">Transmembrane helix</keyword>
<dbReference type="PROSITE" id="PS51012">
    <property type="entry name" value="ABC_TM2"/>
    <property type="match status" value="1"/>
</dbReference>
<keyword evidence="2 6" id="KW-0812">Transmembrane</keyword>
<evidence type="ECO:0000256" key="5">
    <source>
        <dbReference type="ARBA" id="ARBA00023251"/>
    </source>
</evidence>
<comment type="subcellular location">
    <subcellularLocation>
        <location evidence="6">Cell membrane</location>
        <topology evidence="6">Multi-pass membrane protein</topology>
    </subcellularLocation>
    <subcellularLocation>
        <location evidence="1">Membrane</location>
        <topology evidence="1">Multi-pass membrane protein</topology>
    </subcellularLocation>
</comment>
<keyword evidence="9" id="KW-1185">Reference proteome</keyword>
<sequence>MTTTTERPTRTDAPADAWGGTSMVTQITVLTGRSLRALRDPRMLIMSILQPLIMLTLFSQVFRSVAESPNFPKDLDYIDYLMPAILVTTGSQAAMWAGVGLANDLKNGALARFRTLPINMMSVLAARSLFDMVRNGLQLSILLIAATLLFGFGPAGGVLGVLAALALALVIGWGLAWVFLALAAWVRNLEVMQMIGMVAMFPLMFASSAFVTTDSLPGWLRVIAEINPLTYAIDASRGLALGDPSWSPVFGALITSGVIAAVGAVFAFRGVRKP</sequence>
<dbReference type="AlphaFoldDB" id="A0A4Q7KDC4"/>
<comment type="caution">
    <text evidence="8">The sequence shown here is derived from an EMBL/GenBank/DDBJ whole genome shotgun (WGS) entry which is preliminary data.</text>
</comment>
<feature type="transmembrane region" description="Helical" evidence="6">
    <location>
        <begin position="249"/>
        <end position="268"/>
    </location>
</feature>
<proteinExistence type="inferred from homology"/>
<dbReference type="PANTHER" id="PTHR43229:SF2">
    <property type="entry name" value="NODULATION PROTEIN J"/>
    <property type="match status" value="1"/>
</dbReference>
<feature type="transmembrane region" description="Helical" evidence="6">
    <location>
        <begin position="82"/>
        <end position="102"/>
    </location>
</feature>
<keyword evidence="4 6" id="KW-0472">Membrane</keyword>
<evidence type="ECO:0000256" key="4">
    <source>
        <dbReference type="ARBA" id="ARBA00023136"/>
    </source>
</evidence>
<organism evidence="8 9">
    <name type="scientific">Herbihabitans rhizosphaerae</name>
    <dbReference type="NCBI Taxonomy" id="1872711"/>
    <lineage>
        <taxon>Bacteria</taxon>
        <taxon>Bacillati</taxon>
        <taxon>Actinomycetota</taxon>
        <taxon>Actinomycetes</taxon>
        <taxon>Pseudonocardiales</taxon>
        <taxon>Pseudonocardiaceae</taxon>
        <taxon>Herbihabitans</taxon>
    </lineage>
</organism>
<protein>
    <recommendedName>
        <fullName evidence="6">Transport permease protein</fullName>
    </recommendedName>
</protein>
<evidence type="ECO:0000256" key="3">
    <source>
        <dbReference type="ARBA" id="ARBA00022989"/>
    </source>
</evidence>
<evidence type="ECO:0000313" key="8">
    <source>
        <dbReference type="EMBL" id="RZS31126.1"/>
    </source>
</evidence>
<feature type="transmembrane region" description="Helical" evidence="6">
    <location>
        <begin position="43"/>
        <end position="62"/>
    </location>
</feature>
<dbReference type="GO" id="GO:0043190">
    <property type="term" value="C:ATP-binding cassette (ABC) transporter complex"/>
    <property type="evidence" value="ECO:0007669"/>
    <property type="project" value="InterPro"/>
</dbReference>
<dbReference type="InterPro" id="IPR013525">
    <property type="entry name" value="ABC2_TM"/>
</dbReference>
<gene>
    <name evidence="8" type="ORF">EV193_1154</name>
</gene>
<name>A0A4Q7KDC4_9PSEU</name>
<dbReference type="Proteomes" id="UP000294257">
    <property type="component" value="Unassembled WGS sequence"/>
</dbReference>
<keyword evidence="6" id="KW-0813">Transport</keyword>
<dbReference type="PANTHER" id="PTHR43229">
    <property type="entry name" value="NODULATION PROTEIN J"/>
    <property type="match status" value="1"/>
</dbReference>
<dbReference type="InterPro" id="IPR000412">
    <property type="entry name" value="ABC_2_transport"/>
</dbReference>